<name>A0A915E781_9BILA</name>
<accession>A0A915E781</accession>
<organism evidence="1 2">
    <name type="scientific">Ditylenchus dipsaci</name>
    <dbReference type="NCBI Taxonomy" id="166011"/>
    <lineage>
        <taxon>Eukaryota</taxon>
        <taxon>Metazoa</taxon>
        <taxon>Ecdysozoa</taxon>
        <taxon>Nematoda</taxon>
        <taxon>Chromadorea</taxon>
        <taxon>Rhabditida</taxon>
        <taxon>Tylenchina</taxon>
        <taxon>Tylenchomorpha</taxon>
        <taxon>Sphaerularioidea</taxon>
        <taxon>Anguinidae</taxon>
        <taxon>Anguininae</taxon>
        <taxon>Ditylenchus</taxon>
    </lineage>
</organism>
<protein>
    <submittedName>
        <fullName evidence="2">Uncharacterized protein</fullName>
    </submittedName>
</protein>
<keyword evidence="1" id="KW-1185">Reference proteome</keyword>
<evidence type="ECO:0000313" key="1">
    <source>
        <dbReference type="Proteomes" id="UP000887574"/>
    </source>
</evidence>
<dbReference type="WBParaSite" id="jg2791">
    <property type="protein sequence ID" value="jg2791"/>
    <property type="gene ID" value="jg2791"/>
</dbReference>
<dbReference type="Proteomes" id="UP000887574">
    <property type="component" value="Unplaced"/>
</dbReference>
<reference evidence="2" key="1">
    <citation type="submission" date="2022-11" db="UniProtKB">
        <authorList>
            <consortium name="WormBaseParasite"/>
        </authorList>
    </citation>
    <scope>IDENTIFICATION</scope>
</reference>
<dbReference type="PROSITE" id="PS51257">
    <property type="entry name" value="PROKAR_LIPOPROTEIN"/>
    <property type="match status" value="1"/>
</dbReference>
<evidence type="ECO:0000313" key="2">
    <source>
        <dbReference type="WBParaSite" id="jg2791"/>
    </source>
</evidence>
<proteinExistence type="predicted"/>
<sequence>MIEKIERRFPEGVNPALAHHWQMASACIQFDYNLFYGIEPDLELLEGVNFIGSEIVRFAKGIDLVLTLRCLMILGLVYCEGGAIKTGIKTLEDVLLTSIVKSMKNFVCMIKRRLAYAYMINGISMKPQNCWMPADWS</sequence>
<dbReference type="AlphaFoldDB" id="A0A915E781"/>